<dbReference type="Gene3D" id="3.30.70.2650">
    <property type="match status" value="1"/>
</dbReference>
<reference evidence="3 4" key="1">
    <citation type="journal article" date="2016" name="Nat. Commun.">
        <title>Thousands of microbial genomes shed light on interconnected biogeochemical processes in an aquifer system.</title>
        <authorList>
            <person name="Anantharaman K."/>
            <person name="Brown C.T."/>
            <person name="Hug L.A."/>
            <person name="Sharon I."/>
            <person name="Castelle C.J."/>
            <person name="Probst A.J."/>
            <person name="Thomas B.C."/>
            <person name="Singh A."/>
            <person name="Wilkins M.J."/>
            <person name="Karaoz U."/>
            <person name="Brodie E.L."/>
            <person name="Williams K.H."/>
            <person name="Hubbard S.S."/>
            <person name="Banfield J.F."/>
        </authorList>
    </citation>
    <scope>NUCLEOTIDE SEQUENCE [LARGE SCALE GENOMIC DNA]</scope>
</reference>
<accession>A0A1G2V454</accession>
<dbReference type="InterPro" id="IPR048846">
    <property type="entry name" value="PaaX-like_central"/>
</dbReference>
<proteinExistence type="predicted"/>
<evidence type="ECO:0000259" key="2">
    <source>
        <dbReference type="Pfam" id="PF20803"/>
    </source>
</evidence>
<dbReference type="EMBL" id="MHWW01000002">
    <property type="protein sequence ID" value="OHB16380.1"/>
    <property type="molecule type" value="Genomic_DNA"/>
</dbReference>
<dbReference type="Pfam" id="PF20803">
    <property type="entry name" value="PaaX_M"/>
    <property type="match status" value="1"/>
</dbReference>
<keyword evidence="1" id="KW-0472">Membrane</keyword>
<gene>
    <name evidence="3" type="ORF">A2431_01635</name>
</gene>
<evidence type="ECO:0000313" key="3">
    <source>
        <dbReference type="EMBL" id="OHB16380.1"/>
    </source>
</evidence>
<organism evidence="3 4">
    <name type="scientific">Candidatus Zambryskibacteria bacterium RIFOXYC1_FULL_39_10</name>
    <dbReference type="NCBI Taxonomy" id="1802779"/>
    <lineage>
        <taxon>Bacteria</taxon>
        <taxon>Candidatus Zambryskiibacteriota</taxon>
    </lineage>
</organism>
<evidence type="ECO:0000256" key="1">
    <source>
        <dbReference type="SAM" id="Phobius"/>
    </source>
</evidence>
<dbReference type="AlphaFoldDB" id="A0A1G2V454"/>
<comment type="caution">
    <text evidence="3">The sequence shown here is derived from an EMBL/GenBank/DDBJ whole genome shotgun (WGS) entry which is preliminary data.</text>
</comment>
<keyword evidence="1" id="KW-0812">Transmembrane</keyword>
<feature type="transmembrane region" description="Helical" evidence="1">
    <location>
        <begin position="25"/>
        <end position="47"/>
    </location>
</feature>
<dbReference type="Proteomes" id="UP000177697">
    <property type="component" value="Unassembled WGS sequence"/>
</dbReference>
<sequence>MININNKKIKETLEGKSKRKNLQNIILQTVSVAGVISVGLVAPKVLLAMKRAKMIPGFRQKESIEVSRKRLINKGMMELKNSELKITSKGRFFLARNTFYKKTKINKEKWDGKWRVLIFDIPEHLRFVRDQIRATLVSVGFRRLQDSVWIYPYDCEELIILLKADLEIGKDLLYMIVDTLEADEDIIDYFGLK</sequence>
<protein>
    <recommendedName>
        <fullName evidence="2">Transcriptional repressor PaaX-like central Cas2-like domain-containing protein</fullName>
    </recommendedName>
</protein>
<keyword evidence="1" id="KW-1133">Transmembrane helix</keyword>
<name>A0A1G2V454_9BACT</name>
<evidence type="ECO:0000313" key="4">
    <source>
        <dbReference type="Proteomes" id="UP000177697"/>
    </source>
</evidence>
<feature type="domain" description="Transcriptional repressor PaaX-like central Cas2-like" evidence="2">
    <location>
        <begin position="108"/>
        <end position="180"/>
    </location>
</feature>